<reference evidence="3" key="1">
    <citation type="journal article" date="2019" name="Int. J. Syst. Evol. Microbiol.">
        <title>The Global Catalogue of Microorganisms (GCM) 10K type strain sequencing project: providing services to taxonomists for standard genome sequencing and annotation.</title>
        <authorList>
            <consortium name="The Broad Institute Genomics Platform"/>
            <consortium name="The Broad Institute Genome Sequencing Center for Infectious Disease"/>
            <person name="Wu L."/>
            <person name="Ma J."/>
        </authorList>
    </citation>
    <scope>NUCLEOTIDE SEQUENCE [LARGE SCALE GENOMIC DNA]</scope>
    <source>
        <strain evidence="3">CGMCC 1.16026</strain>
    </source>
</reference>
<dbReference type="Proteomes" id="UP001596391">
    <property type="component" value="Unassembled WGS sequence"/>
</dbReference>
<proteinExistence type="predicted"/>
<feature type="transmembrane region" description="Helical" evidence="1">
    <location>
        <begin position="30"/>
        <end position="51"/>
    </location>
</feature>
<comment type="caution">
    <text evidence="2">The sequence shown here is derived from an EMBL/GenBank/DDBJ whole genome shotgun (WGS) entry which is preliminary data.</text>
</comment>
<keyword evidence="1" id="KW-0812">Transmembrane</keyword>
<organism evidence="2 3">
    <name type="scientific">Granulicella cerasi</name>
    <dbReference type="NCBI Taxonomy" id="741063"/>
    <lineage>
        <taxon>Bacteria</taxon>
        <taxon>Pseudomonadati</taxon>
        <taxon>Acidobacteriota</taxon>
        <taxon>Terriglobia</taxon>
        <taxon>Terriglobales</taxon>
        <taxon>Acidobacteriaceae</taxon>
        <taxon>Granulicella</taxon>
    </lineage>
</organism>
<accession>A0ABW1ZBQ5</accession>
<dbReference type="RefSeq" id="WP_263371220.1">
    <property type="nucleotide sequence ID" value="NZ_JAGSYD010000002.1"/>
</dbReference>
<evidence type="ECO:0000313" key="2">
    <source>
        <dbReference type="EMBL" id="MFC6646842.1"/>
    </source>
</evidence>
<evidence type="ECO:0000313" key="3">
    <source>
        <dbReference type="Proteomes" id="UP001596391"/>
    </source>
</evidence>
<sequence>MQFLDFLASAFINTFGITQPTEKTRRHASYFILSLLVLTGVVMIVAAVTYFRVLRS</sequence>
<gene>
    <name evidence="2" type="ORF">ACFQBQ_14885</name>
</gene>
<protein>
    <submittedName>
        <fullName evidence="2">Uncharacterized protein</fullName>
    </submittedName>
</protein>
<name>A0ABW1ZBQ5_9BACT</name>
<keyword evidence="1" id="KW-1133">Transmembrane helix</keyword>
<keyword evidence="3" id="KW-1185">Reference proteome</keyword>
<dbReference type="EMBL" id="JBHSWI010000001">
    <property type="protein sequence ID" value="MFC6646842.1"/>
    <property type="molecule type" value="Genomic_DNA"/>
</dbReference>
<keyword evidence="1" id="KW-0472">Membrane</keyword>
<evidence type="ECO:0000256" key="1">
    <source>
        <dbReference type="SAM" id="Phobius"/>
    </source>
</evidence>